<dbReference type="InterPro" id="IPR018060">
    <property type="entry name" value="HTH_AraC"/>
</dbReference>
<evidence type="ECO:0000313" key="6">
    <source>
        <dbReference type="EMBL" id="ELS58825.1"/>
    </source>
</evidence>
<dbReference type="PROSITE" id="PS00041">
    <property type="entry name" value="HTH_ARAC_FAMILY_1"/>
    <property type="match status" value="1"/>
</dbReference>
<evidence type="ECO:0000313" key="7">
    <source>
        <dbReference type="Proteomes" id="UP000011205"/>
    </source>
</evidence>
<sequence>MPDLDAAYAELLRHTGGPRALDPRVAHAVRALRRPGQATPLDTVASEVGLSPPRLRALVRASVGIPLSTLRQWARLRDALTAPPGTPLAVAAADAGFADQAHLTRTARALVGRTPGSLRPRRPNRVASSAES</sequence>
<reference evidence="6 7" key="1">
    <citation type="journal article" date="2013" name="Genome Announc.">
        <title>Draft Genome Sequence of Streptomyces viridochromogenes Strain Tu57, Producer of Avilamycin.</title>
        <authorList>
            <person name="Gruning B.A."/>
            <person name="Erxleben A."/>
            <person name="Hahnlein A."/>
            <person name="Gunther S."/>
        </authorList>
    </citation>
    <scope>NUCLEOTIDE SEQUENCE [LARGE SCALE GENOMIC DNA]</scope>
    <source>
        <strain evidence="6 7">Tue57</strain>
    </source>
</reference>
<dbReference type="PROSITE" id="PS01124">
    <property type="entry name" value="HTH_ARAC_FAMILY_2"/>
    <property type="match status" value="1"/>
</dbReference>
<evidence type="ECO:0000259" key="5">
    <source>
        <dbReference type="PROSITE" id="PS01124"/>
    </source>
</evidence>
<dbReference type="PATRIC" id="fig|1160705.3.peg.210"/>
<dbReference type="InterPro" id="IPR050204">
    <property type="entry name" value="AraC_XylS_family_regulators"/>
</dbReference>
<organism evidence="6 7">
    <name type="scientific">Streptomyces viridochromogenes Tue57</name>
    <dbReference type="NCBI Taxonomy" id="1160705"/>
    <lineage>
        <taxon>Bacteria</taxon>
        <taxon>Bacillati</taxon>
        <taxon>Actinomycetota</taxon>
        <taxon>Actinomycetes</taxon>
        <taxon>Kitasatosporales</taxon>
        <taxon>Streptomycetaceae</taxon>
        <taxon>Streptomyces</taxon>
    </lineage>
</organism>
<keyword evidence="3" id="KW-0804">Transcription</keyword>
<comment type="caution">
    <text evidence="6">The sequence shown here is derived from an EMBL/GenBank/DDBJ whole genome shotgun (WGS) entry which is preliminary data.</text>
</comment>
<protein>
    <submittedName>
        <fullName evidence="6">Putative DNA-binding protein</fullName>
    </submittedName>
</protein>
<dbReference type="GO" id="GO:0003700">
    <property type="term" value="F:DNA-binding transcription factor activity"/>
    <property type="evidence" value="ECO:0007669"/>
    <property type="project" value="InterPro"/>
</dbReference>
<name>L8PQP2_STRVR</name>
<accession>L8PQP2</accession>
<evidence type="ECO:0000256" key="3">
    <source>
        <dbReference type="ARBA" id="ARBA00023163"/>
    </source>
</evidence>
<dbReference type="GO" id="GO:0043565">
    <property type="term" value="F:sequence-specific DNA binding"/>
    <property type="evidence" value="ECO:0007669"/>
    <property type="project" value="InterPro"/>
</dbReference>
<dbReference type="Pfam" id="PF12833">
    <property type="entry name" value="HTH_18"/>
    <property type="match status" value="1"/>
</dbReference>
<dbReference type="EMBL" id="AMLP01000010">
    <property type="protein sequence ID" value="ELS58825.1"/>
    <property type="molecule type" value="Genomic_DNA"/>
</dbReference>
<proteinExistence type="predicted"/>
<dbReference type="SMART" id="SM00342">
    <property type="entry name" value="HTH_ARAC"/>
    <property type="match status" value="1"/>
</dbReference>
<dbReference type="PANTHER" id="PTHR46796">
    <property type="entry name" value="HTH-TYPE TRANSCRIPTIONAL ACTIVATOR RHAS-RELATED"/>
    <property type="match status" value="1"/>
</dbReference>
<feature type="region of interest" description="Disordered" evidence="4">
    <location>
        <begin position="109"/>
        <end position="132"/>
    </location>
</feature>
<dbReference type="Proteomes" id="UP000011205">
    <property type="component" value="Unassembled WGS sequence"/>
</dbReference>
<dbReference type="InterPro" id="IPR018062">
    <property type="entry name" value="HTH_AraC-typ_CS"/>
</dbReference>
<dbReference type="PANTHER" id="PTHR46796:SF15">
    <property type="entry name" value="BLL1074 PROTEIN"/>
    <property type="match status" value="1"/>
</dbReference>
<dbReference type="Gene3D" id="1.10.10.60">
    <property type="entry name" value="Homeodomain-like"/>
    <property type="match status" value="1"/>
</dbReference>
<feature type="domain" description="HTH araC/xylS-type" evidence="5">
    <location>
        <begin position="22"/>
        <end position="121"/>
    </location>
</feature>
<keyword evidence="2 6" id="KW-0238">DNA-binding</keyword>
<dbReference type="AlphaFoldDB" id="L8PQP2"/>
<evidence type="ECO:0000256" key="2">
    <source>
        <dbReference type="ARBA" id="ARBA00023125"/>
    </source>
</evidence>
<evidence type="ECO:0000256" key="1">
    <source>
        <dbReference type="ARBA" id="ARBA00023015"/>
    </source>
</evidence>
<evidence type="ECO:0000256" key="4">
    <source>
        <dbReference type="SAM" id="MobiDB-lite"/>
    </source>
</evidence>
<gene>
    <name evidence="6" type="ORF">STVIR_0213</name>
</gene>
<keyword evidence="1" id="KW-0805">Transcription regulation</keyword>
<dbReference type="RefSeq" id="WP_003995558.1">
    <property type="nucleotide sequence ID" value="NZ_AMLP01000010.1"/>
</dbReference>